<evidence type="ECO:0000313" key="1">
    <source>
        <dbReference type="EMBL" id="APH55536.1"/>
    </source>
</evidence>
<organism evidence="1 2">
    <name type="scientific">Granulibacter bethesdensis</name>
    <dbReference type="NCBI Taxonomy" id="364410"/>
    <lineage>
        <taxon>Bacteria</taxon>
        <taxon>Pseudomonadati</taxon>
        <taxon>Pseudomonadota</taxon>
        <taxon>Alphaproteobacteria</taxon>
        <taxon>Acetobacterales</taxon>
        <taxon>Acetobacteraceae</taxon>
        <taxon>Granulibacter</taxon>
    </lineage>
</organism>
<reference evidence="2" key="1">
    <citation type="submission" date="2016-11" db="EMBL/GenBank/DDBJ databases">
        <title>Comparative genomic and phenotypic analysis of Granulibacter bethesdensis clinical isolates from patients with chronic granulomatous disease.</title>
        <authorList>
            <person name="Zarember K.A."/>
            <person name="Porcella S.F."/>
            <person name="Chu J."/>
            <person name="Ding L."/>
            <person name="Dahlstrom E."/>
            <person name="Barbian K."/>
            <person name="Martens C."/>
            <person name="Sykora L."/>
            <person name="Kramer S."/>
            <person name="Pettinato A.M."/>
            <person name="Hong H."/>
            <person name="Wald G."/>
            <person name="Berg L.J."/>
            <person name="Rogge L.S."/>
            <person name="Greenberg D.E."/>
            <person name="Falcone E.L."/>
            <person name="Neves J.F."/>
            <person name="Simoes M.J."/>
            <person name="Casal M."/>
            <person name="Rodriguez-Lopez F.C."/>
            <person name="Zelazny A."/>
            <person name="Gallin J.I."/>
            <person name="Holland S.M."/>
        </authorList>
    </citation>
    <scope>NUCLEOTIDE SEQUENCE [LARGE SCALE GENOMIC DNA]</scope>
    <source>
        <strain evidence="2">NIH9.1</strain>
    </source>
</reference>
<protein>
    <submittedName>
        <fullName evidence="1">Uncharacterized protein</fullName>
    </submittedName>
</protein>
<sequence length="53" mass="6026">MGHSLSGLVLPGFGQDSKKARGRNIFGDNIRWTRQGSRIRPQQVCCKQEIEIR</sequence>
<evidence type="ECO:0000313" key="2">
    <source>
        <dbReference type="Proteomes" id="UP000182373"/>
    </source>
</evidence>
<dbReference type="EMBL" id="CP018191">
    <property type="protein sequence ID" value="APH55536.1"/>
    <property type="molecule type" value="Genomic_DNA"/>
</dbReference>
<accession>A0AAC9P9E8</accession>
<dbReference type="AlphaFoldDB" id="A0AAC9P9E8"/>
<name>A0AAC9P9E8_9PROT</name>
<proteinExistence type="predicted"/>
<gene>
    <name evidence="1" type="ORF">GbCGDNIH9_2210</name>
</gene>
<dbReference type="Proteomes" id="UP000182373">
    <property type="component" value="Chromosome"/>
</dbReference>